<comment type="caution">
    <text evidence="9">The sequence shown here is derived from an EMBL/GenBank/DDBJ whole genome shotgun (WGS) entry which is preliminary data.</text>
</comment>
<feature type="transmembrane region" description="Helical" evidence="7">
    <location>
        <begin position="20"/>
        <end position="38"/>
    </location>
</feature>
<evidence type="ECO:0000313" key="9">
    <source>
        <dbReference type="EMBL" id="MCZ4282229.1"/>
    </source>
</evidence>
<dbReference type="Proteomes" id="UP001069802">
    <property type="component" value="Unassembled WGS sequence"/>
</dbReference>
<gene>
    <name evidence="9" type="ORF">O4H49_15680</name>
</gene>
<name>A0ABT4LM97_9PROT</name>
<evidence type="ECO:0000256" key="2">
    <source>
        <dbReference type="ARBA" id="ARBA00022692"/>
    </source>
</evidence>
<reference evidence="9" key="1">
    <citation type="submission" date="2022-12" db="EMBL/GenBank/DDBJ databases">
        <title>Bacterial isolates from different developmental stages of Nematostella vectensis.</title>
        <authorList>
            <person name="Fraune S."/>
        </authorList>
    </citation>
    <scope>NUCLEOTIDE SEQUENCE</scope>
    <source>
        <strain evidence="9">G21630-S1</strain>
    </source>
</reference>
<dbReference type="InterPro" id="IPR006694">
    <property type="entry name" value="Fatty_acid_hydroxylase"/>
</dbReference>
<organism evidence="9 10">
    <name type="scientific">Kiloniella laminariae</name>
    <dbReference type="NCBI Taxonomy" id="454162"/>
    <lineage>
        <taxon>Bacteria</taxon>
        <taxon>Pseudomonadati</taxon>
        <taxon>Pseudomonadota</taxon>
        <taxon>Alphaproteobacteria</taxon>
        <taxon>Rhodospirillales</taxon>
        <taxon>Kiloniellaceae</taxon>
        <taxon>Kiloniella</taxon>
    </lineage>
</organism>
<accession>A0ABT4LM97</accession>
<evidence type="ECO:0000256" key="7">
    <source>
        <dbReference type="SAM" id="Phobius"/>
    </source>
</evidence>
<dbReference type="PANTHER" id="PTHR21624">
    <property type="entry name" value="STEROL DESATURASE-RELATED PROTEIN"/>
    <property type="match status" value="1"/>
</dbReference>
<evidence type="ECO:0000256" key="3">
    <source>
        <dbReference type="ARBA" id="ARBA00022989"/>
    </source>
</evidence>
<proteinExistence type="predicted"/>
<feature type="transmembrane region" description="Helical" evidence="7">
    <location>
        <begin position="84"/>
        <end position="104"/>
    </location>
</feature>
<dbReference type="RefSeq" id="WP_269424379.1">
    <property type="nucleotide sequence ID" value="NZ_JAPWGY010000006.1"/>
</dbReference>
<sequence length="313" mass="36489">MNTADWVTYIEYISFDIYDWTLLFALLFLTIELLDEIVTKRLNGERILETISSCFTQIPYYFSEAVIFGIAVYGYFTIYEYIPWQIPTTGYVFLLVLLLADFTYYVEHYFAHKIRLLWLAHSVHHSSTMMNTATAFRFSIFDPVMSAVFHLPLLLLGFNPIFIFGAEVLVQAYQFWIHNEMVGKLGPLEWIFNTPSHHRVHHGSDRKYLDKNFGGILIIWDRLFQTYQKEEELPTYGLTIPMTSKNPITVQFHEFINLYKDLNSAKTGGEFLGFLLRGPGWKPLRLRKKRATGTTQESFQSGNSIVSDDVYSK</sequence>
<evidence type="ECO:0000256" key="4">
    <source>
        <dbReference type="ARBA" id="ARBA00023002"/>
    </source>
</evidence>
<keyword evidence="6 7" id="KW-0472">Membrane</keyword>
<dbReference type="InterPro" id="IPR051689">
    <property type="entry name" value="Sterol_desaturase/TMEM195"/>
</dbReference>
<dbReference type="EMBL" id="JAPWGY010000006">
    <property type="protein sequence ID" value="MCZ4282229.1"/>
    <property type="molecule type" value="Genomic_DNA"/>
</dbReference>
<evidence type="ECO:0000256" key="6">
    <source>
        <dbReference type="ARBA" id="ARBA00023136"/>
    </source>
</evidence>
<keyword evidence="5" id="KW-0443">Lipid metabolism</keyword>
<evidence type="ECO:0000259" key="8">
    <source>
        <dbReference type="Pfam" id="PF04116"/>
    </source>
</evidence>
<evidence type="ECO:0000256" key="5">
    <source>
        <dbReference type="ARBA" id="ARBA00023098"/>
    </source>
</evidence>
<keyword evidence="2 7" id="KW-0812">Transmembrane</keyword>
<feature type="domain" description="Fatty acid hydroxylase" evidence="8">
    <location>
        <begin position="93"/>
        <end position="226"/>
    </location>
</feature>
<feature type="transmembrane region" description="Helical" evidence="7">
    <location>
        <begin position="148"/>
        <end position="170"/>
    </location>
</feature>
<protein>
    <submittedName>
        <fullName evidence="9">Sterol desaturase family protein</fullName>
    </submittedName>
</protein>
<keyword evidence="3 7" id="KW-1133">Transmembrane helix</keyword>
<dbReference type="PANTHER" id="PTHR21624:SF1">
    <property type="entry name" value="ALKYLGLYCEROL MONOOXYGENASE"/>
    <property type="match status" value="1"/>
</dbReference>
<keyword evidence="4" id="KW-0560">Oxidoreductase</keyword>
<comment type="subcellular location">
    <subcellularLocation>
        <location evidence="1">Endomembrane system</location>
        <topology evidence="1">Multi-pass membrane protein</topology>
    </subcellularLocation>
</comment>
<dbReference type="Pfam" id="PF04116">
    <property type="entry name" value="FA_hydroxylase"/>
    <property type="match status" value="1"/>
</dbReference>
<evidence type="ECO:0000313" key="10">
    <source>
        <dbReference type="Proteomes" id="UP001069802"/>
    </source>
</evidence>
<feature type="transmembrane region" description="Helical" evidence="7">
    <location>
        <begin position="58"/>
        <end position="78"/>
    </location>
</feature>
<evidence type="ECO:0000256" key="1">
    <source>
        <dbReference type="ARBA" id="ARBA00004127"/>
    </source>
</evidence>
<keyword evidence="10" id="KW-1185">Reference proteome</keyword>